<sequence length="87" mass="9762">MPETDEHSITLANEYASIRLTLDKNGNGPRVRVTTNRDSREIFLDPVAFDLLCHADSTIFDLLADSARDSKALDDFAAIRRQRAVLD</sequence>
<proteinExistence type="predicted"/>
<evidence type="ECO:0000313" key="1">
    <source>
        <dbReference type="EMBL" id="TVS88449.1"/>
    </source>
</evidence>
<evidence type="ECO:0000313" key="2">
    <source>
        <dbReference type="Proteomes" id="UP000320513"/>
    </source>
</evidence>
<dbReference type="RefSeq" id="WP_144952148.1">
    <property type="nucleotide sequence ID" value="NZ_VMQU01000053.1"/>
</dbReference>
<keyword evidence="2" id="KW-1185">Reference proteome</keyword>
<dbReference type="EMBL" id="VMQU01000053">
    <property type="protein sequence ID" value="TVS88449.1"/>
    <property type="molecule type" value="Genomic_DNA"/>
</dbReference>
<evidence type="ECO:0008006" key="3">
    <source>
        <dbReference type="Google" id="ProtNLM"/>
    </source>
</evidence>
<accession>A0A557XR92</accession>
<organism evidence="1 2">
    <name type="scientific">Mycobacterium helveticum</name>
    <dbReference type="NCBI Taxonomy" id="2592811"/>
    <lineage>
        <taxon>Bacteria</taxon>
        <taxon>Bacillati</taxon>
        <taxon>Actinomycetota</taxon>
        <taxon>Actinomycetes</taxon>
        <taxon>Mycobacteriales</taxon>
        <taxon>Mycobacteriaceae</taxon>
        <taxon>Mycobacterium</taxon>
    </lineage>
</organism>
<dbReference type="Proteomes" id="UP000320513">
    <property type="component" value="Unassembled WGS sequence"/>
</dbReference>
<name>A0A557XR92_9MYCO</name>
<gene>
    <name evidence="1" type="ORF">FPZ47_13965</name>
</gene>
<reference evidence="1 2" key="1">
    <citation type="submission" date="2019-07" db="EMBL/GenBank/DDBJ databases">
        <title>New Mycobacterium species.</title>
        <authorList>
            <person name="Tortoli E."/>
            <person name="Ghielmetti G."/>
            <person name="Friedel U."/>
            <person name="Trovato A."/>
        </authorList>
    </citation>
    <scope>NUCLEOTIDE SEQUENCE [LARGE SCALE GENOMIC DNA]</scope>
    <source>
        <strain evidence="1 2">16-83</strain>
    </source>
</reference>
<dbReference type="OrthoDB" id="2877291at2"/>
<comment type="caution">
    <text evidence="1">The sequence shown here is derived from an EMBL/GenBank/DDBJ whole genome shotgun (WGS) entry which is preliminary data.</text>
</comment>
<dbReference type="AlphaFoldDB" id="A0A557XR92"/>
<protein>
    <recommendedName>
        <fullName evidence="3">Dihydrodiol dehydrogenase</fullName>
    </recommendedName>
</protein>